<reference evidence="1 2" key="1">
    <citation type="submission" date="2019-03" db="EMBL/GenBank/DDBJ databases">
        <title>Dyadobacter AR-3-6 sp. nov., isolated from arctic soil.</title>
        <authorList>
            <person name="Chaudhary D.K."/>
        </authorList>
    </citation>
    <scope>NUCLEOTIDE SEQUENCE [LARGE SCALE GENOMIC DNA]</scope>
    <source>
        <strain evidence="1 2">AR-3-6</strain>
    </source>
</reference>
<comment type="caution">
    <text evidence="1">The sequence shown here is derived from an EMBL/GenBank/DDBJ whole genome shotgun (WGS) entry which is preliminary data.</text>
</comment>
<protein>
    <submittedName>
        <fullName evidence="1">Uncharacterized protein</fullName>
    </submittedName>
</protein>
<sequence length="107" mass="11685">MKSVREKTGTDFQRGSNLNSTADYIKNMISKKSGAAAEKGLSYSVSSVLARTALKRLPPPLNFVAPLIAEKLILTYGVDGGREVLLKGLKWIKKVTDEKPVQPVQII</sequence>
<gene>
    <name evidence="1" type="ORF">E0F88_09870</name>
</gene>
<dbReference type="OrthoDB" id="961300at2"/>
<organism evidence="1 2">
    <name type="scientific">Dyadobacter psychrotolerans</name>
    <dbReference type="NCBI Taxonomy" id="2541721"/>
    <lineage>
        <taxon>Bacteria</taxon>
        <taxon>Pseudomonadati</taxon>
        <taxon>Bacteroidota</taxon>
        <taxon>Cytophagia</taxon>
        <taxon>Cytophagales</taxon>
        <taxon>Spirosomataceae</taxon>
        <taxon>Dyadobacter</taxon>
    </lineage>
</organism>
<proteinExistence type="predicted"/>
<name>A0A4R5DVG3_9BACT</name>
<keyword evidence="2" id="KW-1185">Reference proteome</keyword>
<evidence type="ECO:0000313" key="2">
    <source>
        <dbReference type="Proteomes" id="UP000294850"/>
    </source>
</evidence>
<evidence type="ECO:0000313" key="1">
    <source>
        <dbReference type="EMBL" id="TDE16534.1"/>
    </source>
</evidence>
<accession>A0A4R5DVG3</accession>
<dbReference type="AlphaFoldDB" id="A0A4R5DVG3"/>
<dbReference type="Proteomes" id="UP000294850">
    <property type="component" value="Unassembled WGS sequence"/>
</dbReference>
<dbReference type="EMBL" id="SMFL01000003">
    <property type="protein sequence ID" value="TDE16534.1"/>
    <property type="molecule type" value="Genomic_DNA"/>
</dbReference>
<dbReference type="RefSeq" id="WP_131958067.1">
    <property type="nucleotide sequence ID" value="NZ_SMFL01000003.1"/>
</dbReference>